<keyword evidence="6 10" id="KW-0653">Protein transport</keyword>
<dbReference type="SUPFAM" id="SSF49447">
    <property type="entry name" value="Second domain of Mu2 adaptin subunit (ap50) of ap2 adaptor"/>
    <property type="match status" value="1"/>
</dbReference>
<comment type="function">
    <text evidence="10">The coatomer is a cytosolic protein complex that binds to dilysine motifs and reversibly associates with Golgi non-clathrin-coated vesicles, which further mediate biosynthetic protein transport from the ER, via the Golgi up to the trans Golgi network. Coatomer complex is required for budding from Golgi membranes, and is essential for the retrograde Golgi-to-ER transport of dilysine-tagged proteins.</text>
</comment>
<evidence type="ECO:0000256" key="11">
    <source>
        <dbReference type="RuleBase" id="RU366052"/>
    </source>
</evidence>
<dbReference type="PANTHER" id="PTHR10121">
    <property type="entry name" value="COATOMER SUBUNIT DELTA"/>
    <property type="match status" value="1"/>
</dbReference>
<keyword evidence="14" id="KW-1185">Reference proteome</keyword>
<protein>
    <recommendedName>
        <fullName evidence="10">Coatomer subunit delta</fullName>
    </recommendedName>
</protein>
<dbReference type="InterPro" id="IPR036168">
    <property type="entry name" value="AP2_Mu_C_sf"/>
</dbReference>
<feature type="domain" description="MHD" evidence="13">
    <location>
        <begin position="298"/>
        <end position="437"/>
    </location>
</feature>
<evidence type="ECO:0000256" key="1">
    <source>
        <dbReference type="ARBA" id="ARBA00010516"/>
    </source>
</evidence>
<proteinExistence type="inferred from homology"/>
<dbReference type="GO" id="GO:0006888">
    <property type="term" value="P:endoplasmic reticulum to Golgi vesicle-mediated transport"/>
    <property type="evidence" value="ECO:0007669"/>
    <property type="project" value="TreeGrafter"/>
</dbReference>
<dbReference type="InterPro" id="IPR022775">
    <property type="entry name" value="AP_mu_sigma_su"/>
</dbReference>
<dbReference type="SUPFAM" id="SSF64356">
    <property type="entry name" value="SNARE-like"/>
    <property type="match status" value="1"/>
</dbReference>
<evidence type="ECO:0000256" key="12">
    <source>
        <dbReference type="SAM" id="MobiDB-lite"/>
    </source>
</evidence>
<keyword evidence="9 10" id="KW-0968">Cytoplasmic vesicle</keyword>
<dbReference type="CDD" id="cd14830">
    <property type="entry name" value="Delta_COP_N"/>
    <property type="match status" value="1"/>
</dbReference>
<keyword evidence="7 10" id="KW-0333">Golgi apparatus</keyword>
<evidence type="ECO:0000256" key="10">
    <source>
        <dbReference type="RuleBase" id="RU364018"/>
    </source>
</evidence>
<dbReference type="GO" id="GO:0015031">
    <property type="term" value="P:protein transport"/>
    <property type="evidence" value="ECO:0007669"/>
    <property type="project" value="UniProtKB-KW"/>
</dbReference>
<keyword evidence="4 10" id="KW-0963">Cytoplasm</keyword>
<sequence length="437" mass="49061">FHSIRDSVEHQHRSYASELGVLLAAAVCTKGGKPLVSRQFVENMTRSRIEGILTAFPKLMTGDKSSHKQHTFVETDSVRYVYQPIDQLYVVLITTKNSNILEDLETLRLFSRVIPEYCKTMDEKEILDNAFQLIFAFDEIVAIGYRESVSLAQIRTFTDMDSHEERVYYQIKKSQEEEAKKYARDKARELTKAKLEAAKKGIKPTALIGSSYGSQSAKYEPSAVAVSDSNDYKPSYTAPTPKPSAGSNKALRLGAKTKDVDTFVDQLKSEGQDVSAFARNQKIDVLSSILSTSARKKTESVHIKAEEKLKLMISRDGKVNEFDVAGCITLRISDENLARIKLRLENNDKTDVQLQTHPNLDKRAFQAENMLVLKNAASKPYPVNVDVGILKWRFHSDNDAHLPLSKSASRYDYSDSKSLSEQINFGSGLCAVQELIQ</sequence>
<evidence type="ECO:0000256" key="9">
    <source>
        <dbReference type="ARBA" id="ARBA00023329"/>
    </source>
</evidence>
<evidence type="ECO:0000256" key="4">
    <source>
        <dbReference type="ARBA" id="ARBA00022490"/>
    </source>
</evidence>
<comment type="subunit">
    <text evidence="2 10">Oligomeric complex that consists of at least the alpha, beta, beta', gamma, delta, epsilon and zeta subunits.</text>
</comment>
<dbReference type="InterPro" id="IPR028565">
    <property type="entry name" value="MHD"/>
</dbReference>
<dbReference type="Proteomes" id="UP000887565">
    <property type="component" value="Unplaced"/>
</dbReference>
<dbReference type="WBParaSite" id="nRc.2.0.1.t29634-RA">
    <property type="protein sequence ID" value="nRc.2.0.1.t29634-RA"/>
    <property type="gene ID" value="nRc.2.0.1.g29634"/>
</dbReference>
<dbReference type="GO" id="GO:0030126">
    <property type="term" value="C:COPI vesicle coat"/>
    <property type="evidence" value="ECO:0007669"/>
    <property type="project" value="UniProtKB-UniRule"/>
</dbReference>
<dbReference type="OMA" id="TYNYQVV"/>
<dbReference type="GO" id="GO:0006890">
    <property type="term" value="P:retrograde vesicle-mediated transport, Golgi to endoplasmic reticulum"/>
    <property type="evidence" value="ECO:0007669"/>
    <property type="project" value="UniProtKB-UniRule"/>
</dbReference>
<dbReference type="GO" id="GO:0051645">
    <property type="term" value="P:Golgi localization"/>
    <property type="evidence" value="ECO:0007669"/>
    <property type="project" value="TreeGrafter"/>
</dbReference>
<dbReference type="PANTHER" id="PTHR10121:SF0">
    <property type="entry name" value="COATOMER SUBUNIT DELTA"/>
    <property type="match status" value="1"/>
</dbReference>
<dbReference type="AlphaFoldDB" id="A0A915JU92"/>
<dbReference type="InterPro" id="IPR027059">
    <property type="entry name" value="Coatomer_dsu"/>
</dbReference>
<evidence type="ECO:0000256" key="6">
    <source>
        <dbReference type="ARBA" id="ARBA00022927"/>
    </source>
</evidence>
<comment type="subcellular location">
    <subcellularLocation>
        <location evidence="10 11">Cytoplasm</location>
    </subcellularLocation>
    <subcellularLocation>
        <location evidence="10 11">Cytoplasmic vesicle</location>
        <location evidence="10 11">COPI-coated vesicle membrane</location>
        <topology evidence="10 11">Peripheral membrane protein</topology>
        <orientation evidence="10 11">Cytoplasmic side</orientation>
    </subcellularLocation>
    <subcellularLocation>
        <location evidence="10 11">Golgi apparatus membrane</location>
        <topology evidence="10 11">Peripheral membrane protein</topology>
        <orientation evidence="10 11">Cytoplasmic side</orientation>
    </subcellularLocation>
</comment>
<feature type="region of interest" description="Disordered" evidence="12">
    <location>
        <begin position="227"/>
        <end position="249"/>
    </location>
</feature>
<evidence type="ECO:0000256" key="5">
    <source>
        <dbReference type="ARBA" id="ARBA00022892"/>
    </source>
</evidence>
<evidence type="ECO:0000256" key="3">
    <source>
        <dbReference type="ARBA" id="ARBA00022448"/>
    </source>
</evidence>
<evidence type="ECO:0000259" key="13">
    <source>
        <dbReference type="PROSITE" id="PS51072"/>
    </source>
</evidence>
<reference evidence="15" key="1">
    <citation type="submission" date="2022-11" db="UniProtKB">
        <authorList>
            <consortium name="WormBaseParasite"/>
        </authorList>
    </citation>
    <scope>IDENTIFICATION</scope>
</reference>
<dbReference type="Pfam" id="PF01217">
    <property type="entry name" value="Clat_adaptor_s"/>
    <property type="match status" value="1"/>
</dbReference>
<accession>A0A915JU92</accession>
<dbReference type="FunFam" id="3.30.450.60:FF:000003">
    <property type="entry name" value="Coatomer subunit delta"/>
    <property type="match status" value="1"/>
</dbReference>
<dbReference type="InterPro" id="IPR011012">
    <property type="entry name" value="Longin-like_dom_sf"/>
</dbReference>
<dbReference type="PROSITE" id="PS51072">
    <property type="entry name" value="MHD"/>
    <property type="match status" value="1"/>
</dbReference>
<keyword evidence="8 10" id="KW-0472">Membrane</keyword>
<keyword evidence="3 10" id="KW-0813">Transport</keyword>
<organism evidence="14 15">
    <name type="scientific">Romanomermis culicivorax</name>
    <name type="common">Nematode worm</name>
    <dbReference type="NCBI Taxonomy" id="13658"/>
    <lineage>
        <taxon>Eukaryota</taxon>
        <taxon>Metazoa</taxon>
        <taxon>Ecdysozoa</taxon>
        <taxon>Nematoda</taxon>
        <taxon>Enoplea</taxon>
        <taxon>Dorylaimia</taxon>
        <taxon>Mermithida</taxon>
        <taxon>Mermithoidea</taxon>
        <taxon>Mermithidae</taxon>
        <taxon>Romanomermis</taxon>
    </lineage>
</organism>
<evidence type="ECO:0000256" key="7">
    <source>
        <dbReference type="ARBA" id="ARBA00023034"/>
    </source>
</evidence>
<dbReference type="Gene3D" id="3.30.450.60">
    <property type="match status" value="1"/>
</dbReference>
<dbReference type="Pfam" id="PF00928">
    <property type="entry name" value="Adap_comp_sub"/>
    <property type="match status" value="1"/>
</dbReference>
<evidence type="ECO:0000256" key="2">
    <source>
        <dbReference type="ARBA" id="ARBA00011775"/>
    </source>
</evidence>
<name>A0A915JU92_ROMCU</name>
<comment type="similarity">
    <text evidence="1 10">Belongs to the adaptor complexes medium subunit family. Delta-COP subfamily.</text>
</comment>
<evidence type="ECO:0000313" key="14">
    <source>
        <dbReference type="Proteomes" id="UP000887565"/>
    </source>
</evidence>
<evidence type="ECO:0000256" key="8">
    <source>
        <dbReference type="ARBA" id="ARBA00023136"/>
    </source>
</evidence>
<keyword evidence="5 10" id="KW-0931">ER-Golgi transport</keyword>
<dbReference type="GO" id="GO:0000139">
    <property type="term" value="C:Golgi membrane"/>
    <property type="evidence" value="ECO:0007669"/>
    <property type="project" value="UniProtKB-SubCell"/>
</dbReference>
<evidence type="ECO:0000313" key="15">
    <source>
        <dbReference type="WBParaSite" id="nRc.2.0.1.t29634-RA"/>
    </source>
</evidence>